<dbReference type="SMART" id="SM00479">
    <property type="entry name" value="EXOIII"/>
    <property type="match status" value="1"/>
</dbReference>
<name>A0A4R5UAE0_9HYPH</name>
<dbReference type="EMBL" id="SMTL01000006">
    <property type="protein sequence ID" value="TDK31770.1"/>
    <property type="molecule type" value="Genomic_DNA"/>
</dbReference>
<sequence>MIVFLDFEASSLSKKSFPIEVAWVFEDGRFRSHLIKPAADWLDWSPEAEHVHGISRGMLDAEGTPVEAVAAEMMKELAGHDLYASAPSWDGKWLSVLLRATGHPRHALRLRKSDEIFLEAALSRTGRNSSKKDANELVSSVITGSEPASPAHRALPDARLELDRLKLVIEQSSLRGPTT</sequence>
<evidence type="ECO:0000313" key="2">
    <source>
        <dbReference type="EMBL" id="TDK31770.1"/>
    </source>
</evidence>
<dbReference type="GO" id="GO:0006259">
    <property type="term" value="P:DNA metabolic process"/>
    <property type="evidence" value="ECO:0007669"/>
    <property type="project" value="UniProtKB-ARBA"/>
</dbReference>
<keyword evidence="3" id="KW-1185">Reference proteome</keyword>
<dbReference type="Proteomes" id="UP000295238">
    <property type="component" value="Unassembled WGS sequence"/>
</dbReference>
<dbReference type="InterPro" id="IPR036397">
    <property type="entry name" value="RNaseH_sf"/>
</dbReference>
<accession>A0A4R5UAE0</accession>
<dbReference type="GO" id="GO:0004527">
    <property type="term" value="F:exonuclease activity"/>
    <property type="evidence" value="ECO:0007669"/>
    <property type="project" value="UniProtKB-ARBA"/>
</dbReference>
<dbReference type="RefSeq" id="WP_133317772.1">
    <property type="nucleotide sequence ID" value="NZ_SMTL01000006.1"/>
</dbReference>
<gene>
    <name evidence="2" type="ORF">E2F50_19070</name>
</gene>
<dbReference type="SUPFAM" id="SSF53098">
    <property type="entry name" value="Ribonuclease H-like"/>
    <property type="match status" value="1"/>
</dbReference>
<dbReference type="InterPro" id="IPR013520">
    <property type="entry name" value="Ribonucl_H"/>
</dbReference>
<dbReference type="AlphaFoldDB" id="A0A4R5UAE0"/>
<dbReference type="GO" id="GO:0003676">
    <property type="term" value="F:nucleic acid binding"/>
    <property type="evidence" value="ECO:0007669"/>
    <property type="project" value="InterPro"/>
</dbReference>
<evidence type="ECO:0000259" key="1">
    <source>
        <dbReference type="SMART" id="SM00479"/>
    </source>
</evidence>
<reference evidence="2 3" key="1">
    <citation type="submission" date="2019-03" db="EMBL/GenBank/DDBJ databases">
        <title>Rhizobium sp. nov., an bacterium isolated from biocrust in Mu Us Desert.</title>
        <authorList>
            <person name="Lixiong L."/>
        </authorList>
    </citation>
    <scope>NUCLEOTIDE SEQUENCE [LARGE SCALE GENOMIC DNA]</scope>
    <source>
        <strain evidence="2 3">SPY-1</strain>
    </source>
</reference>
<dbReference type="InterPro" id="IPR012337">
    <property type="entry name" value="RNaseH-like_sf"/>
</dbReference>
<protein>
    <submittedName>
        <fullName evidence="2">Transcriptional regulator</fullName>
    </submittedName>
</protein>
<evidence type="ECO:0000313" key="3">
    <source>
        <dbReference type="Proteomes" id="UP000295238"/>
    </source>
</evidence>
<dbReference type="OrthoDB" id="5705783at2"/>
<dbReference type="Gene3D" id="3.30.420.10">
    <property type="entry name" value="Ribonuclease H-like superfamily/Ribonuclease H"/>
    <property type="match status" value="1"/>
</dbReference>
<feature type="domain" description="Exonuclease" evidence="1">
    <location>
        <begin position="1"/>
        <end position="174"/>
    </location>
</feature>
<comment type="caution">
    <text evidence="2">The sequence shown here is derived from an EMBL/GenBank/DDBJ whole genome shotgun (WGS) entry which is preliminary data.</text>
</comment>
<proteinExistence type="predicted"/>
<organism evidence="2 3">
    <name type="scientific">Rhizobium deserti</name>
    <dbReference type="NCBI Taxonomy" id="2547961"/>
    <lineage>
        <taxon>Bacteria</taxon>
        <taxon>Pseudomonadati</taxon>
        <taxon>Pseudomonadota</taxon>
        <taxon>Alphaproteobacteria</taxon>
        <taxon>Hyphomicrobiales</taxon>
        <taxon>Rhizobiaceae</taxon>
        <taxon>Rhizobium/Agrobacterium group</taxon>
        <taxon>Rhizobium</taxon>
    </lineage>
</organism>